<dbReference type="EMBL" id="BAAAZP010000216">
    <property type="protein sequence ID" value="GAA3712095.1"/>
    <property type="molecule type" value="Genomic_DNA"/>
</dbReference>
<gene>
    <name evidence="2" type="ORF">GCM10022224_092060</name>
</gene>
<feature type="transmembrane region" description="Helical" evidence="1">
    <location>
        <begin position="61"/>
        <end position="84"/>
    </location>
</feature>
<evidence type="ECO:0000313" key="2">
    <source>
        <dbReference type="EMBL" id="GAA3712095.1"/>
    </source>
</evidence>
<reference evidence="3" key="1">
    <citation type="journal article" date="2019" name="Int. J. Syst. Evol. Microbiol.">
        <title>The Global Catalogue of Microorganisms (GCM) 10K type strain sequencing project: providing services to taxonomists for standard genome sequencing and annotation.</title>
        <authorList>
            <consortium name="The Broad Institute Genomics Platform"/>
            <consortium name="The Broad Institute Genome Sequencing Center for Infectious Disease"/>
            <person name="Wu L."/>
            <person name="Ma J."/>
        </authorList>
    </citation>
    <scope>NUCLEOTIDE SEQUENCE [LARGE SCALE GENOMIC DNA]</scope>
    <source>
        <strain evidence="3">JCM 16904</strain>
    </source>
</reference>
<feature type="transmembrane region" description="Helical" evidence="1">
    <location>
        <begin position="21"/>
        <end position="41"/>
    </location>
</feature>
<comment type="caution">
    <text evidence="2">The sequence shown here is derived from an EMBL/GenBank/DDBJ whole genome shotgun (WGS) entry which is preliminary data.</text>
</comment>
<evidence type="ECO:0000313" key="3">
    <source>
        <dbReference type="Proteomes" id="UP001500902"/>
    </source>
</evidence>
<organism evidence="2 3">
    <name type="scientific">Nonomuraea antimicrobica</name>
    <dbReference type="NCBI Taxonomy" id="561173"/>
    <lineage>
        <taxon>Bacteria</taxon>
        <taxon>Bacillati</taxon>
        <taxon>Actinomycetota</taxon>
        <taxon>Actinomycetes</taxon>
        <taxon>Streptosporangiales</taxon>
        <taxon>Streptosporangiaceae</taxon>
        <taxon>Nonomuraea</taxon>
    </lineage>
</organism>
<keyword evidence="1" id="KW-0812">Transmembrane</keyword>
<proteinExistence type="predicted"/>
<keyword evidence="3" id="KW-1185">Reference proteome</keyword>
<keyword evidence="1" id="KW-0472">Membrane</keyword>
<evidence type="ECO:0008006" key="4">
    <source>
        <dbReference type="Google" id="ProtNLM"/>
    </source>
</evidence>
<name>A0ABP7E110_9ACTN</name>
<feature type="transmembrane region" description="Helical" evidence="1">
    <location>
        <begin position="174"/>
        <end position="201"/>
    </location>
</feature>
<dbReference type="Proteomes" id="UP001500902">
    <property type="component" value="Unassembled WGS sequence"/>
</dbReference>
<evidence type="ECO:0000256" key="1">
    <source>
        <dbReference type="SAM" id="Phobius"/>
    </source>
</evidence>
<protein>
    <recommendedName>
        <fullName evidence="4">DUF3995 domain-containing protein</fullName>
    </recommendedName>
</protein>
<keyword evidence="1" id="KW-1133">Transmembrane helix</keyword>
<sequence>MAVVEQEAQVTGLPGAAAKRVRISIVLGAWGLFYTCYRAYYALGGTVGMFGTPASYQQWRMVNAFGAGILLVAAVLPVATLPLWRRSHGRLVLPAICWAVTVGCVMHALINGIQRALSLAGVMQLDLPFWKTIDHRTADLQDLLFNEPWFLVEGLLWAWLALSSLSPGTARRRWLISAGVAIAVLTVVGMLSATGVIGTFIV</sequence>
<feature type="transmembrane region" description="Helical" evidence="1">
    <location>
        <begin position="91"/>
        <end position="110"/>
    </location>
</feature>
<feature type="transmembrane region" description="Helical" evidence="1">
    <location>
        <begin position="149"/>
        <end position="167"/>
    </location>
</feature>
<accession>A0ABP7E110</accession>